<dbReference type="EMBL" id="MTYJ01000013">
    <property type="protein sequence ID" value="OQV23207.1"/>
    <property type="molecule type" value="Genomic_DNA"/>
</dbReference>
<feature type="compositionally biased region" description="Basic and acidic residues" evidence="2">
    <location>
        <begin position="397"/>
        <end position="424"/>
    </location>
</feature>
<dbReference type="AlphaFoldDB" id="A0A1W0X6R2"/>
<keyword evidence="4" id="KW-1185">Reference proteome</keyword>
<gene>
    <name evidence="3" type="ORF">BV898_02940</name>
</gene>
<feature type="region of interest" description="Disordered" evidence="2">
    <location>
        <begin position="1"/>
        <end position="21"/>
    </location>
</feature>
<evidence type="ECO:0000256" key="2">
    <source>
        <dbReference type="SAM" id="MobiDB-lite"/>
    </source>
</evidence>
<protein>
    <submittedName>
        <fullName evidence="3">Uncharacterized protein</fullName>
    </submittedName>
</protein>
<keyword evidence="1" id="KW-0175">Coiled coil</keyword>
<evidence type="ECO:0000313" key="3">
    <source>
        <dbReference type="EMBL" id="OQV23207.1"/>
    </source>
</evidence>
<comment type="caution">
    <text evidence="3">The sequence shown here is derived from an EMBL/GenBank/DDBJ whole genome shotgun (WGS) entry which is preliminary data.</text>
</comment>
<name>A0A1W0X6R2_HYPEX</name>
<feature type="region of interest" description="Disordered" evidence="2">
    <location>
        <begin position="381"/>
        <end position="424"/>
    </location>
</feature>
<reference evidence="4" key="1">
    <citation type="submission" date="2017-01" db="EMBL/GenBank/DDBJ databases">
        <title>Comparative genomics of anhydrobiosis in the tardigrade Hypsibius dujardini.</title>
        <authorList>
            <person name="Yoshida Y."/>
            <person name="Koutsovoulos G."/>
            <person name="Laetsch D."/>
            <person name="Stevens L."/>
            <person name="Kumar S."/>
            <person name="Horikawa D."/>
            <person name="Ishino K."/>
            <person name="Komine S."/>
            <person name="Tomita M."/>
            <person name="Blaxter M."/>
            <person name="Arakawa K."/>
        </authorList>
    </citation>
    <scope>NUCLEOTIDE SEQUENCE [LARGE SCALE GENOMIC DNA]</scope>
    <source>
        <strain evidence="4">Z151</strain>
    </source>
</reference>
<organism evidence="3 4">
    <name type="scientific">Hypsibius exemplaris</name>
    <name type="common">Freshwater tardigrade</name>
    <dbReference type="NCBI Taxonomy" id="2072580"/>
    <lineage>
        <taxon>Eukaryota</taxon>
        <taxon>Metazoa</taxon>
        <taxon>Ecdysozoa</taxon>
        <taxon>Tardigrada</taxon>
        <taxon>Eutardigrada</taxon>
        <taxon>Parachela</taxon>
        <taxon>Hypsibioidea</taxon>
        <taxon>Hypsibiidae</taxon>
        <taxon>Hypsibius</taxon>
    </lineage>
</organism>
<proteinExistence type="predicted"/>
<sequence>MDRRHGIPEQPASNRPPPCLTRPEKLKLIREMIRQNRLPVWTDPHFPHWTPPKLLRENLPDTRPNRIREEIPRQLQCDEVEIPFKQEELAEVLANGAEVLANGAEQGRQEVDQYLKTLPSELDALRRKTKTLTDRHEKEQREFVQTQYARQWKNSTGAEGFRRLEVNAHKHQSIRDLNEILFFKLLDDFEDYEVDAYFVKLGLDRAAKERAILDDQDRNQKAFERRGQDEVLAQLHEHLLRKQQEKRKRAEEQSERQQFEERLKFDAFKEKFDDHQRKRATAQELVAQKSSSYMGMQQREKLRQEAADTEAWATLMRKEAEDERIAIALEYKRHLDQDAYNIALVAASANTALDDYNAQYLKQQQLNALFNFLEYTKKAQGLRSRSNKEQQSQVDGRAAERKAVKEGKLEEQRQMDAERELERKRELERAAEKRAFQQLTARTLLEQAAEKAERERKLKEEGTIWAKNVERQRAIEDAYIKKLGDELYPTNNGLMALMSDAN</sequence>
<feature type="coiled-coil region" evidence="1">
    <location>
        <begin position="233"/>
        <end position="262"/>
    </location>
</feature>
<accession>A0A1W0X6R2</accession>
<evidence type="ECO:0000256" key="1">
    <source>
        <dbReference type="SAM" id="Coils"/>
    </source>
</evidence>
<evidence type="ECO:0000313" key="4">
    <source>
        <dbReference type="Proteomes" id="UP000192578"/>
    </source>
</evidence>
<dbReference type="OrthoDB" id="10622129at2759"/>
<dbReference type="Proteomes" id="UP000192578">
    <property type="component" value="Unassembled WGS sequence"/>
</dbReference>